<proteinExistence type="predicted"/>
<gene>
    <name evidence="2" type="ORF">FHS32_001513</name>
</gene>
<comment type="caution">
    <text evidence="2">The sequence shown here is derived from an EMBL/GenBank/DDBJ whole genome shotgun (WGS) entry which is preliminary data.</text>
</comment>
<reference evidence="2 3" key="1">
    <citation type="submission" date="2020-08" db="EMBL/GenBank/DDBJ databases">
        <title>Genomic Encyclopedia of Type Strains, Phase III (KMG-III): the genomes of soil and plant-associated and newly described type strains.</title>
        <authorList>
            <person name="Whitman W."/>
        </authorList>
    </citation>
    <scope>NUCLEOTIDE SEQUENCE [LARGE SCALE GENOMIC DNA]</scope>
    <source>
        <strain evidence="2 3">CECT 3226</strain>
    </source>
</reference>
<evidence type="ECO:0000313" key="3">
    <source>
        <dbReference type="Proteomes" id="UP000568022"/>
    </source>
</evidence>
<dbReference type="EMBL" id="JACHJE010000003">
    <property type="protein sequence ID" value="MBB5124781.1"/>
    <property type="molecule type" value="Genomic_DNA"/>
</dbReference>
<evidence type="ECO:0000313" key="2">
    <source>
        <dbReference type="EMBL" id="MBB5124781.1"/>
    </source>
</evidence>
<evidence type="ECO:0000256" key="1">
    <source>
        <dbReference type="SAM" id="MobiDB-lite"/>
    </source>
</evidence>
<name>A0A7W8BLY5_9ACTN</name>
<sequence>MLLLEPVRAEAQFDPAAGHLVDLGDLDGEHAGEAEGAGGHQGAEPDALGLAGEAGEGDPGVGGAGQAVP</sequence>
<feature type="compositionally biased region" description="Gly residues" evidence="1">
    <location>
        <begin position="52"/>
        <end position="69"/>
    </location>
</feature>
<dbReference type="AlphaFoldDB" id="A0A7W8BLY5"/>
<accession>A0A7W8BLY5</accession>
<dbReference type="Proteomes" id="UP000568022">
    <property type="component" value="Unassembled WGS sequence"/>
</dbReference>
<protein>
    <submittedName>
        <fullName evidence="2">Uncharacterized protein</fullName>
    </submittedName>
</protein>
<organism evidence="2 3">
    <name type="scientific">Streptomyces griseoloalbus</name>
    <dbReference type="NCBI Taxonomy" id="67303"/>
    <lineage>
        <taxon>Bacteria</taxon>
        <taxon>Bacillati</taxon>
        <taxon>Actinomycetota</taxon>
        <taxon>Actinomycetes</taxon>
        <taxon>Kitasatosporales</taxon>
        <taxon>Streptomycetaceae</taxon>
        <taxon>Streptomyces</taxon>
    </lineage>
</organism>
<keyword evidence="3" id="KW-1185">Reference proteome</keyword>
<feature type="region of interest" description="Disordered" evidence="1">
    <location>
        <begin position="20"/>
        <end position="69"/>
    </location>
</feature>
<feature type="compositionally biased region" description="Low complexity" evidence="1">
    <location>
        <begin position="42"/>
        <end position="51"/>
    </location>
</feature>